<dbReference type="AlphaFoldDB" id="A0A926DEN1"/>
<evidence type="ECO:0000259" key="1">
    <source>
        <dbReference type="Pfam" id="PF01494"/>
    </source>
</evidence>
<dbReference type="NCBIfam" id="NF008519">
    <property type="entry name" value="PRK11445.1"/>
    <property type="match status" value="1"/>
</dbReference>
<reference evidence="2" key="1">
    <citation type="submission" date="2020-08" db="EMBL/GenBank/DDBJ databases">
        <title>Genome public.</title>
        <authorList>
            <person name="Liu C."/>
            <person name="Sun Q."/>
        </authorList>
    </citation>
    <scope>NUCLEOTIDE SEQUENCE</scope>
    <source>
        <strain evidence="2">BX7</strain>
    </source>
</reference>
<evidence type="ECO:0000313" key="2">
    <source>
        <dbReference type="EMBL" id="MBC8535635.1"/>
    </source>
</evidence>
<dbReference type="Pfam" id="PF01494">
    <property type="entry name" value="FAD_binding_3"/>
    <property type="match status" value="1"/>
</dbReference>
<dbReference type="PANTHER" id="PTHR42685">
    <property type="entry name" value="GERANYLGERANYL DIPHOSPHATE REDUCTASE"/>
    <property type="match status" value="1"/>
</dbReference>
<comment type="caution">
    <text evidence="2">The sequence shown here is derived from an EMBL/GenBank/DDBJ whole genome shotgun (WGS) entry which is preliminary data.</text>
</comment>
<name>A0A926DEN1_9FIRM</name>
<keyword evidence="3" id="KW-1185">Reference proteome</keyword>
<dbReference type="SUPFAM" id="SSF51905">
    <property type="entry name" value="FAD/NAD(P)-binding domain"/>
    <property type="match status" value="1"/>
</dbReference>
<dbReference type="InterPro" id="IPR050407">
    <property type="entry name" value="Geranylgeranyl_reductase"/>
</dbReference>
<dbReference type="Proteomes" id="UP000620366">
    <property type="component" value="Unassembled WGS sequence"/>
</dbReference>
<accession>A0A926DEN1</accession>
<proteinExistence type="predicted"/>
<evidence type="ECO:0000313" key="3">
    <source>
        <dbReference type="Proteomes" id="UP000620366"/>
    </source>
</evidence>
<gene>
    <name evidence="2" type="ORF">H8695_02880</name>
</gene>
<dbReference type="InterPro" id="IPR002938">
    <property type="entry name" value="FAD-bd"/>
</dbReference>
<sequence length="359" mass="39993">MEHYDVAIVGLGPAGATLARLLDSRFRVIALDKKRENGGFRKACGGLLAGDAQKALAQFDLTLPKDVLVDPQIFAVKTIDLKTGLIRHYQRFYVNLDRDKFDRWLLGLLPSHIETHPGCVCTDVRRSGSRFILTYRENGRDVSVTADRVVGADGANSIVRRTFYPRRDIRSYLSIQQWFPESHGTPFYSCIFDPETSDCCSWSISKDSQFIFGGAFPKDRARERFERQKEKLAERFGFQFGEPLKTEACLVLRPKKPGDFCCGQDGLFLIGEAAGFISPSSLEGISSAIRSASALASVLNSGVPRENRAYRAKTRKLRAKLLLKVLKCPFMYQPVLRRLVMGSGLASIPIIASKKEGSA</sequence>
<dbReference type="PANTHER" id="PTHR42685:SF22">
    <property type="entry name" value="CONDITIONED MEDIUM FACTOR RECEPTOR 1"/>
    <property type="match status" value="1"/>
</dbReference>
<dbReference type="Gene3D" id="3.50.50.60">
    <property type="entry name" value="FAD/NAD(P)-binding domain"/>
    <property type="match status" value="1"/>
</dbReference>
<feature type="domain" description="FAD-binding" evidence="1">
    <location>
        <begin position="132"/>
        <end position="300"/>
    </location>
</feature>
<dbReference type="InterPro" id="IPR036188">
    <property type="entry name" value="FAD/NAD-bd_sf"/>
</dbReference>
<protein>
    <submittedName>
        <fullName evidence="2">FAD-binding protein</fullName>
    </submittedName>
</protein>
<organism evidence="2 3">
    <name type="scientific">Feifania hominis</name>
    <dbReference type="NCBI Taxonomy" id="2763660"/>
    <lineage>
        <taxon>Bacteria</taxon>
        <taxon>Bacillati</taxon>
        <taxon>Bacillota</taxon>
        <taxon>Clostridia</taxon>
        <taxon>Eubacteriales</taxon>
        <taxon>Feifaniaceae</taxon>
        <taxon>Feifania</taxon>
    </lineage>
</organism>
<dbReference type="EMBL" id="JACRSP010000001">
    <property type="protein sequence ID" value="MBC8535635.1"/>
    <property type="molecule type" value="Genomic_DNA"/>
</dbReference>
<dbReference type="GO" id="GO:0071949">
    <property type="term" value="F:FAD binding"/>
    <property type="evidence" value="ECO:0007669"/>
    <property type="project" value="InterPro"/>
</dbReference>
<dbReference type="PRINTS" id="PR00420">
    <property type="entry name" value="RNGMNOXGNASE"/>
</dbReference>